<keyword evidence="5" id="KW-0812">Transmembrane</keyword>
<dbReference type="SUPFAM" id="SSF53756">
    <property type="entry name" value="UDP-Glycosyltransferase/glycogen phosphorylase"/>
    <property type="match status" value="1"/>
</dbReference>
<evidence type="ECO:0000256" key="4">
    <source>
        <dbReference type="ARBA" id="ARBA00022679"/>
    </source>
</evidence>
<comment type="catalytic activity">
    <reaction evidence="11 13">
        <text>glucuronate acceptor + UDP-alpha-D-glucuronate = acceptor beta-D-glucuronoside + UDP + H(+)</text>
        <dbReference type="Rhea" id="RHEA:21032"/>
        <dbReference type="ChEBI" id="CHEBI:15378"/>
        <dbReference type="ChEBI" id="CHEBI:58052"/>
        <dbReference type="ChEBI" id="CHEBI:58223"/>
        <dbReference type="ChEBI" id="CHEBI:132367"/>
        <dbReference type="ChEBI" id="CHEBI:132368"/>
        <dbReference type="EC" id="2.4.1.17"/>
    </reaction>
</comment>
<dbReference type="GO" id="GO:0015020">
    <property type="term" value="F:glucuronosyltransferase activity"/>
    <property type="evidence" value="ECO:0007669"/>
    <property type="project" value="UniProtKB-EC"/>
</dbReference>
<organism evidence="14 15">
    <name type="scientific">Eptatretus burgeri</name>
    <name type="common">Inshore hagfish</name>
    <dbReference type="NCBI Taxonomy" id="7764"/>
    <lineage>
        <taxon>Eukaryota</taxon>
        <taxon>Metazoa</taxon>
        <taxon>Chordata</taxon>
        <taxon>Craniata</taxon>
        <taxon>Vertebrata</taxon>
        <taxon>Cyclostomata</taxon>
        <taxon>Myxini</taxon>
        <taxon>Myxiniformes</taxon>
        <taxon>Myxinidae</taxon>
        <taxon>Eptatretinae</taxon>
        <taxon>Eptatretus</taxon>
    </lineage>
</organism>
<proteinExistence type="inferred from homology"/>
<dbReference type="PROSITE" id="PS00375">
    <property type="entry name" value="UDPGT"/>
    <property type="match status" value="1"/>
</dbReference>
<dbReference type="AlphaFoldDB" id="A0A8C4Q9D8"/>
<dbReference type="Proteomes" id="UP000694388">
    <property type="component" value="Unplaced"/>
</dbReference>
<comment type="subcellular location">
    <subcellularLocation>
        <location evidence="13">Membrane</location>
        <topology evidence="13">Single-pass membrane protein</topology>
    </subcellularLocation>
    <subcellularLocation>
        <location evidence="1">Membrane</location>
        <topology evidence="1">Single-pass type I membrane protein</topology>
    </subcellularLocation>
</comment>
<dbReference type="CDD" id="cd03784">
    <property type="entry name" value="GT1_Gtf-like"/>
    <property type="match status" value="1"/>
</dbReference>
<feature type="chain" id="PRO_5034381810" description="UDP-glucuronosyltransferase" evidence="13">
    <location>
        <begin position="22"/>
        <end position="470"/>
    </location>
</feature>
<evidence type="ECO:0000256" key="13">
    <source>
        <dbReference type="RuleBase" id="RU362059"/>
    </source>
</evidence>
<reference evidence="14" key="2">
    <citation type="submission" date="2025-09" db="UniProtKB">
        <authorList>
            <consortium name="Ensembl"/>
        </authorList>
    </citation>
    <scope>IDENTIFICATION</scope>
</reference>
<dbReference type="PANTHER" id="PTHR48043">
    <property type="entry name" value="EG:EG0003.4 PROTEIN-RELATED"/>
    <property type="match status" value="1"/>
</dbReference>
<evidence type="ECO:0000256" key="5">
    <source>
        <dbReference type="ARBA" id="ARBA00022692"/>
    </source>
</evidence>
<sequence>MRTHHVPALLAARLALPYVAIFPTSPAARPWKRHQQPYYESKSLWSMFQWKRLRRIWGWLSGEKYDEDPGKQLDETEVEREVWRRFAWVVQKHFVNDEEETNGKKDNHRVPVETDLIWTNSEEMGSVKTSGCDNNYPDVSQQWKKGEMSVVDGIEMRKWMKKQESVSKDSGKNKWFQKRLKGWMECKEEMWNEAQVIIGGEEEYNVSDGKQNEIAFCPIFPPFRNDKMGQSSRRTCCEDNRGSGKRAKEADVREKLMSGRKMQCDEMVERGQCESLSAGLSLPHEWVAEGRRSRTLPRPFTRPRTLAQLEERALVWLYNASPVLEGDSLLLFNEVLLGAMLAKPAKPPPKPLARWLDNAGPEGCVLVALGSMLPSIPRPALTTALAKALGQLGRPVAWRYYAAEWPTGLAIPDNVRLMDWIPLNDALGHPNVRLLVSHGGMNSLLEALYHGVPVLALPLFGDQPEKHRSC</sequence>
<evidence type="ECO:0000256" key="10">
    <source>
        <dbReference type="ARBA" id="ARBA00037451"/>
    </source>
</evidence>
<evidence type="ECO:0000256" key="8">
    <source>
        <dbReference type="ARBA" id="ARBA00023136"/>
    </source>
</evidence>
<dbReference type="InterPro" id="IPR002213">
    <property type="entry name" value="UDP_glucos_trans"/>
</dbReference>
<keyword evidence="8" id="KW-0472">Membrane</keyword>
<dbReference type="InterPro" id="IPR050271">
    <property type="entry name" value="UDP-glycosyltransferase"/>
</dbReference>
<dbReference type="InterPro" id="IPR035595">
    <property type="entry name" value="UDP_glycos_trans_CS"/>
</dbReference>
<evidence type="ECO:0000256" key="9">
    <source>
        <dbReference type="ARBA" id="ARBA00023180"/>
    </source>
</evidence>
<keyword evidence="4 12" id="KW-0808">Transferase</keyword>
<evidence type="ECO:0000256" key="12">
    <source>
        <dbReference type="RuleBase" id="RU003718"/>
    </source>
</evidence>
<evidence type="ECO:0000256" key="3">
    <source>
        <dbReference type="ARBA" id="ARBA00022676"/>
    </source>
</evidence>
<comment type="similarity">
    <text evidence="2 12">Belongs to the UDP-glycosyltransferase family.</text>
</comment>
<evidence type="ECO:0000313" key="14">
    <source>
        <dbReference type="Ensembl" id="ENSEBUP00000011660.1"/>
    </source>
</evidence>
<evidence type="ECO:0000256" key="7">
    <source>
        <dbReference type="ARBA" id="ARBA00022989"/>
    </source>
</evidence>
<feature type="signal peptide" evidence="13">
    <location>
        <begin position="1"/>
        <end position="21"/>
    </location>
</feature>
<dbReference type="GO" id="GO:0043541">
    <property type="term" value="C:UDP-N-acetylglucosamine transferase complex"/>
    <property type="evidence" value="ECO:0007669"/>
    <property type="project" value="TreeGrafter"/>
</dbReference>
<comment type="function">
    <text evidence="10">UDP-glucuronosyltransferases catalyze phase II biotransformation reactions in which lipophilic substrates are conjugated with glucuronic acid to increase water solubility and enhance excretion. They are of major importance in the conjugation and subsequent elimination of potentially toxic xenobiotics and endogenous compounds.</text>
</comment>
<evidence type="ECO:0000256" key="6">
    <source>
        <dbReference type="ARBA" id="ARBA00022729"/>
    </source>
</evidence>
<dbReference type="GeneTree" id="ENSGT00940000161263"/>
<dbReference type="Pfam" id="PF00201">
    <property type="entry name" value="UDPGT"/>
    <property type="match status" value="1"/>
</dbReference>
<dbReference type="Ensembl" id="ENSEBUT00000012234.1">
    <property type="protein sequence ID" value="ENSEBUP00000011660.1"/>
    <property type="gene ID" value="ENSEBUG00000007473.1"/>
</dbReference>
<keyword evidence="15" id="KW-1185">Reference proteome</keyword>
<protein>
    <recommendedName>
        <fullName evidence="13">UDP-glucuronosyltransferase</fullName>
        <ecNumber evidence="13">2.4.1.17</ecNumber>
    </recommendedName>
</protein>
<keyword evidence="9" id="KW-0325">Glycoprotein</keyword>
<evidence type="ECO:0000313" key="15">
    <source>
        <dbReference type="Proteomes" id="UP000694388"/>
    </source>
</evidence>
<dbReference type="EC" id="2.4.1.17" evidence="13"/>
<dbReference type="Gene3D" id="3.40.50.2000">
    <property type="entry name" value="Glycogen Phosphorylase B"/>
    <property type="match status" value="1"/>
</dbReference>
<name>A0A8C4Q9D8_EPTBU</name>
<evidence type="ECO:0000256" key="2">
    <source>
        <dbReference type="ARBA" id="ARBA00009995"/>
    </source>
</evidence>
<evidence type="ECO:0000256" key="11">
    <source>
        <dbReference type="ARBA" id="ARBA00047475"/>
    </source>
</evidence>
<reference evidence="14" key="1">
    <citation type="submission" date="2025-08" db="UniProtKB">
        <authorList>
            <consortium name="Ensembl"/>
        </authorList>
    </citation>
    <scope>IDENTIFICATION</scope>
</reference>
<keyword evidence="3 12" id="KW-0328">Glycosyltransferase</keyword>
<accession>A0A8C4Q9D8</accession>
<dbReference type="PANTHER" id="PTHR48043:SF24">
    <property type="entry name" value="UDP-GLUCURONOSYLTRANSFERASE 3A2"/>
    <property type="match status" value="1"/>
</dbReference>
<evidence type="ECO:0000256" key="1">
    <source>
        <dbReference type="ARBA" id="ARBA00004479"/>
    </source>
</evidence>
<keyword evidence="7" id="KW-1133">Transmembrane helix</keyword>
<keyword evidence="6 13" id="KW-0732">Signal</keyword>